<keyword evidence="3" id="KW-1185">Reference proteome</keyword>
<dbReference type="AlphaFoldDB" id="A0AAD3TAE1"/>
<dbReference type="EMBL" id="BSYO01000030">
    <property type="protein sequence ID" value="GMH25762.1"/>
    <property type="molecule type" value="Genomic_DNA"/>
</dbReference>
<name>A0AAD3TAE1_NEPGR</name>
<evidence type="ECO:0000313" key="3">
    <source>
        <dbReference type="Proteomes" id="UP001279734"/>
    </source>
</evidence>
<comment type="caution">
    <text evidence="2">The sequence shown here is derived from an EMBL/GenBank/DDBJ whole genome shotgun (WGS) entry which is preliminary data.</text>
</comment>
<sequence>MTVSLGGSATTTLRRLPLSVYRSRPLSPAGHTPQPRAPLRRRRRLAGLPAFRPKIAGVADGVDESLEL</sequence>
<reference evidence="2" key="1">
    <citation type="submission" date="2023-05" db="EMBL/GenBank/DDBJ databases">
        <title>Nepenthes gracilis genome sequencing.</title>
        <authorList>
            <person name="Fukushima K."/>
        </authorList>
    </citation>
    <scope>NUCLEOTIDE SEQUENCE</scope>
    <source>
        <strain evidence="2">SING2019-196</strain>
    </source>
</reference>
<dbReference type="Proteomes" id="UP001279734">
    <property type="component" value="Unassembled WGS sequence"/>
</dbReference>
<organism evidence="2 3">
    <name type="scientific">Nepenthes gracilis</name>
    <name type="common">Slender pitcher plant</name>
    <dbReference type="NCBI Taxonomy" id="150966"/>
    <lineage>
        <taxon>Eukaryota</taxon>
        <taxon>Viridiplantae</taxon>
        <taxon>Streptophyta</taxon>
        <taxon>Embryophyta</taxon>
        <taxon>Tracheophyta</taxon>
        <taxon>Spermatophyta</taxon>
        <taxon>Magnoliopsida</taxon>
        <taxon>eudicotyledons</taxon>
        <taxon>Gunneridae</taxon>
        <taxon>Pentapetalae</taxon>
        <taxon>Caryophyllales</taxon>
        <taxon>Nepenthaceae</taxon>
        <taxon>Nepenthes</taxon>
    </lineage>
</organism>
<feature type="compositionally biased region" description="Polar residues" evidence="1">
    <location>
        <begin position="1"/>
        <end position="13"/>
    </location>
</feature>
<accession>A0AAD3TAE1</accession>
<protein>
    <submittedName>
        <fullName evidence="2">Uncharacterized protein</fullName>
    </submittedName>
</protein>
<gene>
    <name evidence="2" type="ORF">Nepgr_027605</name>
</gene>
<evidence type="ECO:0000313" key="2">
    <source>
        <dbReference type="EMBL" id="GMH25762.1"/>
    </source>
</evidence>
<evidence type="ECO:0000256" key="1">
    <source>
        <dbReference type="SAM" id="MobiDB-lite"/>
    </source>
</evidence>
<proteinExistence type="predicted"/>
<feature type="region of interest" description="Disordered" evidence="1">
    <location>
        <begin position="1"/>
        <end position="45"/>
    </location>
</feature>